<dbReference type="SUPFAM" id="SSF48264">
    <property type="entry name" value="Cytochrome P450"/>
    <property type="match status" value="1"/>
</dbReference>
<keyword evidence="7" id="KW-1133">Transmembrane helix</keyword>
<keyword evidence="10" id="KW-0503">Monooxygenase</keyword>
<dbReference type="OrthoDB" id="1470350at2759"/>
<dbReference type="GO" id="GO:0020037">
    <property type="term" value="F:heme binding"/>
    <property type="evidence" value="ECO:0007669"/>
    <property type="project" value="InterPro"/>
</dbReference>
<evidence type="ECO:0000313" key="13">
    <source>
        <dbReference type="EMBL" id="OMO82301.1"/>
    </source>
</evidence>
<keyword evidence="5" id="KW-0812">Transmembrane</keyword>
<evidence type="ECO:0000256" key="10">
    <source>
        <dbReference type="ARBA" id="ARBA00023033"/>
    </source>
</evidence>
<dbReference type="PANTHER" id="PTHR24282">
    <property type="entry name" value="CYTOCHROME P450 FAMILY MEMBER"/>
    <property type="match status" value="1"/>
</dbReference>
<keyword evidence="6" id="KW-0479">Metal-binding</keyword>
<feature type="region of interest" description="Disordered" evidence="12">
    <location>
        <begin position="242"/>
        <end position="269"/>
    </location>
</feature>
<keyword evidence="14" id="KW-1185">Reference proteome</keyword>
<comment type="subcellular location">
    <subcellularLocation>
        <location evidence="2">Membrane</location>
        <topology evidence="2">Single-pass membrane protein</topology>
    </subcellularLocation>
</comment>
<dbReference type="GO" id="GO:0005506">
    <property type="term" value="F:iron ion binding"/>
    <property type="evidence" value="ECO:0007669"/>
    <property type="project" value="InterPro"/>
</dbReference>
<protein>
    <submittedName>
        <fullName evidence="13">Cytochrome P450</fullName>
    </submittedName>
</protein>
<dbReference type="InterPro" id="IPR036396">
    <property type="entry name" value="Cyt_P450_sf"/>
</dbReference>
<evidence type="ECO:0000256" key="5">
    <source>
        <dbReference type="ARBA" id="ARBA00022692"/>
    </source>
</evidence>
<feature type="compositionally biased region" description="Polar residues" evidence="12">
    <location>
        <begin position="254"/>
        <end position="269"/>
    </location>
</feature>
<evidence type="ECO:0000256" key="8">
    <source>
        <dbReference type="ARBA" id="ARBA00023002"/>
    </source>
</evidence>
<comment type="similarity">
    <text evidence="3">Belongs to the cytochrome P450 family.</text>
</comment>
<evidence type="ECO:0000256" key="1">
    <source>
        <dbReference type="ARBA" id="ARBA00001971"/>
    </source>
</evidence>
<sequence>MDYYVGNGIITLVVVLLVSKIFQALRAAVWRPYALTRFFKKQGIAGPPYSGSLVEIMRSRMAAARIVLDTNSHDIVPRVSPHFHKWSSQYGKAFLYWEGQPAIFICDPELVKEVLSSKFWFYKKPFTSPRIQMFSGKGLASLNGSDWQRHRKILNPAFSMDKLKLMVDNMATCTISMLEEWGSQAKEGSKTIEMMAEIEKLTSEIIGHAGFGVSYEMGKEAFHAQKMIQRLALGSHVQSFIPGSHDQPERMTRLKNTTPAPPCSTTNTTPETLTVAADNSKQRHFCLETVAPQ</sequence>
<accession>A0A1R3IIG3</accession>
<dbReference type="InterPro" id="IPR050665">
    <property type="entry name" value="Cytochrome_P450_Monooxygen"/>
</dbReference>
<keyword evidence="4" id="KW-0349">Heme</keyword>
<dbReference type="Proteomes" id="UP000187203">
    <property type="component" value="Unassembled WGS sequence"/>
</dbReference>
<evidence type="ECO:0000256" key="4">
    <source>
        <dbReference type="ARBA" id="ARBA00022617"/>
    </source>
</evidence>
<evidence type="ECO:0000256" key="2">
    <source>
        <dbReference type="ARBA" id="ARBA00004167"/>
    </source>
</evidence>
<reference evidence="14" key="1">
    <citation type="submission" date="2013-09" db="EMBL/GenBank/DDBJ databases">
        <title>Corchorus olitorius genome sequencing.</title>
        <authorList>
            <person name="Alam M."/>
            <person name="Haque M.S."/>
            <person name="Islam M.S."/>
            <person name="Emdad E.M."/>
            <person name="Islam M.M."/>
            <person name="Ahmed B."/>
            <person name="Halim A."/>
            <person name="Hossen Q.M.M."/>
            <person name="Hossain M.Z."/>
            <person name="Ahmed R."/>
            <person name="Khan M.M."/>
            <person name="Islam R."/>
            <person name="Rashid M.M."/>
            <person name="Khan S.A."/>
            <person name="Rahman M.S."/>
            <person name="Alam M."/>
            <person name="Yahiya A.S."/>
            <person name="Khan M.S."/>
            <person name="Azam M.S."/>
            <person name="Haque T."/>
            <person name="Lashkar M.Z.H."/>
            <person name="Akhand A.I."/>
            <person name="Morshed G."/>
            <person name="Roy S."/>
            <person name="Uddin K.S."/>
            <person name="Rabeya T."/>
            <person name="Hossain A.S."/>
            <person name="Chowdhury A."/>
            <person name="Snigdha A.R."/>
            <person name="Mortoza M.S."/>
            <person name="Matin S.A."/>
            <person name="Hoque S.M.E."/>
            <person name="Islam M.K."/>
            <person name="Roy D.K."/>
            <person name="Haider R."/>
            <person name="Moosa M.M."/>
            <person name="Elias S.M."/>
            <person name="Hasan A.M."/>
            <person name="Jahan S."/>
            <person name="Shafiuddin M."/>
            <person name="Mahmood N."/>
            <person name="Shommy N.S."/>
        </authorList>
    </citation>
    <scope>NUCLEOTIDE SEQUENCE [LARGE SCALE GENOMIC DNA]</scope>
    <source>
        <strain evidence="14">cv. O-4</strain>
    </source>
</reference>
<evidence type="ECO:0000256" key="9">
    <source>
        <dbReference type="ARBA" id="ARBA00023004"/>
    </source>
</evidence>
<gene>
    <name evidence="13" type="ORF">COLO4_23110</name>
</gene>
<evidence type="ECO:0000256" key="11">
    <source>
        <dbReference type="ARBA" id="ARBA00023136"/>
    </source>
</evidence>
<evidence type="ECO:0000256" key="6">
    <source>
        <dbReference type="ARBA" id="ARBA00022723"/>
    </source>
</evidence>
<name>A0A1R3IIG3_9ROSI</name>
<evidence type="ECO:0000256" key="7">
    <source>
        <dbReference type="ARBA" id="ARBA00022989"/>
    </source>
</evidence>
<dbReference type="STRING" id="93759.A0A1R3IIG3"/>
<dbReference type="GO" id="GO:0016020">
    <property type="term" value="C:membrane"/>
    <property type="evidence" value="ECO:0007669"/>
    <property type="project" value="UniProtKB-SubCell"/>
</dbReference>
<keyword evidence="8" id="KW-0560">Oxidoreductase</keyword>
<proteinExistence type="inferred from homology"/>
<dbReference type="Pfam" id="PF00067">
    <property type="entry name" value="p450"/>
    <property type="match status" value="1"/>
</dbReference>
<evidence type="ECO:0000256" key="12">
    <source>
        <dbReference type="SAM" id="MobiDB-lite"/>
    </source>
</evidence>
<dbReference type="PANTHER" id="PTHR24282:SF135">
    <property type="entry name" value="CYTOCHROME P450 709B2"/>
    <property type="match status" value="1"/>
</dbReference>
<comment type="caution">
    <text evidence="13">The sequence shown here is derived from an EMBL/GenBank/DDBJ whole genome shotgun (WGS) entry which is preliminary data.</text>
</comment>
<keyword evidence="9" id="KW-0408">Iron</keyword>
<keyword evidence="11" id="KW-0472">Membrane</keyword>
<evidence type="ECO:0000313" key="14">
    <source>
        <dbReference type="Proteomes" id="UP000187203"/>
    </source>
</evidence>
<dbReference type="InterPro" id="IPR001128">
    <property type="entry name" value="Cyt_P450"/>
</dbReference>
<dbReference type="Gene3D" id="1.10.630.10">
    <property type="entry name" value="Cytochrome P450"/>
    <property type="match status" value="1"/>
</dbReference>
<organism evidence="13 14">
    <name type="scientific">Corchorus olitorius</name>
    <dbReference type="NCBI Taxonomy" id="93759"/>
    <lineage>
        <taxon>Eukaryota</taxon>
        <taxon>Viridiplantae</taxon>
        <taxon>Streptophyta</taxon>
        <taxon>Embryophyta</taxon>
        <taxon>Tracheophyta</taxon>
        <taxon>Spermatophyta</taxon>
        <taxon>Magnoliopsida</taxon>
        <taxon>eudicotyledons</taxon>
        <taxon>Gunneridae</taxon>
        <taxon>Pentapetalae</taxon>
        <taxon>rosids</taxon>
        <taxon>malvids</taxon>
        <taxon>Malvales</taxon>
        <taxon>Malvaceae</taxon>
        <taxon>Grewioideae</taxon>
        <taxon>Apeibeae</taxon>
        <taxon>Corchorus</taxon>
    </lineage>
</organism>
<dbReference type="GO" id="GO:0004497">
    <property type="term" value="F:monooxygenase activity"/>
    <property type="evidence" value="ECO:0007669"/>
    <property type="project" value="UniProtKB-KW"/>
</dbReference>
<dbReference type="AlphaFoldDB" id="A0A1R3IIG3"/>
<comment type="cofactor">
    <cofactor evidence="1">
        <name>heme</name>
        <dbReference type="ChEBI" id="CHEBI:30413"/>
    </cofactor>
</comment>
<dbReference type="GO" id="GO:0016705">
    <property type="term" value="F:oxidoreductase activity, acting on paired donors, with incorporation or reduction of molecular oxygen"/>
    <property type="evidence" value="ECO:0007669"/>
    <property type="project" value="InterPro"/>
</dbReference>
<evidence type="ECO:0000256" key="3">
    <source>
        <dbReference type="ARBA" id="ARBA00010617"/>
    </source>
</evidence>
<dbReference type="EMBL" id="AWUE01018155">
    <property type="protein sequence ID" value="OMO82301.1"/>
    <property type="molecule type" value="Genomic_DNA"/>
</dbReference>